<dbReference type="InterPro" id="IPR010982">
    <property type="entry name" value="Lambda_DNA-bd_dom_sf"/>
</dbReference>
<proteinExistence type="predicted"/>
<dbReference type="RefSeq" id="WP_285763117.1">
    <property type="nucleotide sequence ID" value="NZ_BSYJ01000002.1"/>
</dbReference>
<dbReference type="SUPFAM" id="SSF47413">
    <property type="entry name" value="lambda repressor-like DNA-binding domains"/>
    <property type="match status" value="1"/>
</dbReference>
<gene>
    <name evidence="3" type="ORF">MNKW57_08970</name>
</gene>
<keyword evidence="4" id="KW-1185">Reference proteome</keyword>
<name>A0ABQ6LWU0_9GAMM</name>
<evidence type="ECO:0000256" key="1">
    <source>
        <dbReference type="SAM" id="MobiDB-lite"/>
    </source>
</evidence>
<dbReference type="Pfam" id="PF01381">
    <property type="entry name" value="HTH_3"/>
    <property type="match status" value="1"/>
</dbReference>
<protein>
    <recommendedName>
        <fullName evidence="2">HTH cro/C1-type domain-containing protein</fullName>
    </recommendedName>
</protein>
<organism evidence="3 4">
    <name type="scientific">Biformimicrobium ophioploci</name>
    <dbReference type="NCBI Taxonomy" id="3036711"/>
    <lineage>
        <taxon>Bacteria</taxon>
        <taxon>Pseudomonadati</taxon>
        <taxon>Pseudomonadota</taxon>
        <taxon>Gammaproteobacteria</taxon>
        <taxon>Cellvibrionales</taxon>
        <taxon>Microbulbiferaceae</taxon>
        <taxon>Biformimicrobium</taxon>
    </lineage>
</organism>
<dbReference type="CDD" id="cd00093">
    <property type="entry name" value="HTH_XRE"/>
    <property type="match status" value="1"/>
</dbReference>
<comment type="caution">
    <text evidence="3">The sequence shown here is derived from an EMBL/GenBank/DDBJ whole genome shotgun (WGS) entry which is preliminary data.</text>
</comment>
<feature type="domain" description="HTH cro/C1-type" evidence="2">
    <location>
        <begin position="17"/>
        <end position="70"/>
    </location>
</feature>
<evidence type="ECO:0000313" key="3">
    <source>
        <dbReference type="EMBL" id="GMG86576.1"/>
    </source>
</evidence>
<accession>A0ABQ6LWU0</accession>
<reference evidence="3 4" key="1">
    <citation type="submission" date="2023-04" db="EMBL/GenBank/DDBJ databases">
        <title>Marinobulbifer ophiurae gen. nov., sp. Nov., isolate from tissue of brittle star Ophioplocus japonicus.</title>
        <authorList>
            <person name="Kawano K."/>
            <person name="Sawayama S."/>
            <person name="Nakagawa S."/>
        </authorList>
    </citation>
    <scope>NUCLEOTIDE SEQUENCE [LARGE SCALE GENOMIC DNA]</scope>
    <source>
        <strain evidence="3 4">NKW57</strain>
    </source>
</reference>
<feature type="compositionally biased region" description="Basic residues" evidence="1">
    <location>
        <begin position="85"/>
        <end position="97"/>
    </location>
</feature>
<dbReference type="Proteomes" id="UP001224392">
    <property type="component" value="Unassembled WGS sequence"/>
</dbReference>
<sequence length="107" mass="12022">MEPIDATALAAELGERLKQARLNRDLTQVQVAEMAGTTRKQVINAEKGKVQLEIFVAIMAALGLTTQLDLFLPRQTISPIELAKHQGKSRQRASRRQQKSDEENPEW</sequence>
<feature type="region of interest" description="Disordered" evidence="1">
    <location>
        <begin position="81"/>
        <end position="107"/>
    </location>
</feature>
<feature type="compositionally biased region" description="Basic and acidic residues" evidence="1">
    <location>
        <begin position="98"/>
        <end position="107"/>
    </location>
</feature>
<evidence type="ECO:0000259" key="2">
    <source>
        <dbReference type="PROSITE" id="PS50943"/>
    </source>
</evidence>
<dbReference type="InterPro" id="IPR001387">
    <property type="entry name" value="Cro/C1-type_HTH"/>
</dbReference>
<dbReference type="SMART" id="SM00530">
    <property type="entry name" value="HTH_XRE"/>
    <property type="match status" value="1"/>
</dbReference>
<dbReference type="EMBL" id="BSYJ01000002">
    <property type="protein sequence ID" value="GMG86576.1"/>
    <property type="molecule type" value="Genomic_DNA"/>
</dbReference>
<evidence type="ECO:0000313" key="4">
    <source>
        <dbReference type="Proteomes" id="UP001224392"/>
    </source>
</evidence>
<dbReference type="PROSITE" id="PS50943">
    <property type="entry name" value="HTH_CROC1"/>
    <property type="match status" value="1"/>
</dbReference>
<dbReference type="Gene3D" id="1.10.260.40">
    <property type="entry name" value="lambda repressor-like DNA-binding domains"/>
    <property type="match status" value="1"/>
</dbReference>